<gene>
    <name evidence="1" type="ORF">T05_4157</name>
</gene>
<proteinExistence type="predicted"/>
<comment type="caution">
    <text evidence="1">The sequence shown here is derived from an EMBL/GenBank/DDBJ whole genome shotgun (WGS) entry which is preliminary data.</text>
</comment>
<name>A0A0V0T4R4_9BILA</name>
<dbReference type="Proteomes" id="UP000055048">
    <property type="component" value="Unassembled WGS sequence"/>
</dbReference>
<sequence length="75" mass="8346">MRNVVVNVTVNGPGRDGLIKSILDLEKSLQQSLMLIIQVLEFEGDHSGELEAECKSAVFVTTTTKLHLRITFTFL</sequence>
<organism evidence="1 2">
    <name type="scientific">Trichinella murrelli</name>
    <dbReference type="NCBI Taxonomy" id="144512"/>
    <lineage>
        <taxon>Eukaryota</taxon>
        <taxon>Metazoa</taxon>
        <taxon>Ecdysozoa</taxon>
        <taxon>Nematoda</taxon>
        <taxon>Enoplea</taxon>
        <taxon>Dorylaimia</taxon>
        <taxon>Trichinellida</taxon>
        <taxon>Trichinellidae</taxon>
        <taxon>Trichinella</taxon>
    </lineage>
</organism>
<protein>
    <submittedName>
        <fullName evidence="1">Uncharacterized protein</fullName>
    </submittedName>
</protein>
<dbReference type="AlphaFoldDB" id="A0A0V0T4R4"/>
<dbReference type="EMBL" id="JYDJ01000794">
    <property type="protein sequence ID" value="KRX33459.1"/>
    <property type="molecule type" value="Genomic_DNA"/>
</dbReference>
<evidence type="ECO:0000313" key="2">
    <source>
        <dbReference type="Proteomes" id="UP000055048"/>
    </source>
</evidence>
<evidence type="ECO:0000313" key="1">
    <source>
        <dbReference type="EMBL" id="KRX33459.1"/>
    </source>
</evidence>
<keyword evidence="2" id="KW-1185">Reference proteome</keyword>
<dbReference type="OrthoDB" id="5856808at2759"/>
<reference evidence="1 2" key="1">
    <citation type="submission" date="2015-01" db="EMBL/GenBank/DDBJ databases">
        <title>Evolution of Trichinella species and genotypes.</title>
        <authorList>
            <person name="Korhonen P.K."/>
            <person name="Edoardo P."/>
            <person name="Giuseppe L.R."/>
            <person name="Gasser R.B."/>
        </authorList>
    </citation>
    <scope>NUCLEOTIDE SEQUENCE [LARGE SCALE GENOMIC DNA]</scope>
    <source>
        <strain evidence="1">ISS417</strain>
    </source>
</reference>
<accession>A0A0V0T4R4</accession>